<evidence type="ECO:0000256" key="3">
    <source>
        <dbReference type="ARBA" id="ARBA00022475"/>
    </source>
</evidence>
<feature type="transmembrane region" description="Helical" evidence="7">
    <location>
        <begin position="144"/>
        <end position="163"/>
    </location>
</feature>
<keyword evidence="12" id="KW-1185">Reference proteome</keyword>
<dbReference type="OrthoDB" id="9764259at2"/>
<dbReference type="Proteomes" id="UP000594903">
    <property type="component" value="Chromosome"/>
</dbReference>
<dbReference type="GO" id="GO:0005886">
    <property type="term" value="C:plasma membrane"/>
    <property type="evidence" value="ECO:0007669"/>
    <property type="project" value="UniProtKB-SubCell"/>
</dbReference>
<keyword evidence="6 7" id="KW-0472">Membrane</keyword>
<feature type="transmembrane region" description="Helical" evidence="7">
    <location>
        <begin position="113"/>
        <end position="132"/>
    </location>
</feature>
<feature type="transmembrane region" description="Helical" evidence="7">
    <location>
        <begin position="371"/>
        <end position="390"/>
    </location>
</feature>
<dbReference type="GO" id="GO:0022857">
    <property type="term" value="F:transmembrane transporter activity"/>
    <property type="evidence" value="ECO:0007669"/>
    <property type="project" value="InterPro"/>
</dbReference>
<organism evidence="10 11">
    <name type="scientific">Oligella ureolytica</name>
    <dbReference type="NCBI Taxonomy" id="90244"/>
    <lineage>
        <taxon>Bacteria</taxon>
        <taxon>Pseudomonadati</taxon>
        <taxon>Pseudomonadota</taxon>
        <taxon>Betaproteobacteria</taxon>
        <taxon>Burkholderiales</taxon>
        <taxon>Alcaligenaceae</taxon>
        <taxon>Oligella</taxon>
    </lineage>
</organism>
<reference evidence="9 12" key="2">
    <citation type="submission" date="2020-12" db="EMBL/GenBank/DDBJ databases">
        <title>FDA dAtabase for Regulatory Grade micrObial Sequences (FDA-ARGOS): Supporting development and validation of Infectious Disease Dx tests.</title>
        <authorList>
            <person name="Sproer C."/>
            <person name="Gronow S."/>
            <person name="Severitt S."/>
            <person name="Schroder I."/>
            <person name="Tallon L."/>
            <person name="Sadzewicz L."/>
            <person name="Zhao X."/>
            <person name="Boylan J."/>
            <person name="Ott S."/>
            <person name="Bowen H."/>
            <person name="Vavikolanu K."/>
            <person name="Mehta A."/>
            <person name="Aluvathingal J."/>
            <person name="Nadendla S."/>
            <person name="Lowell S."/>
            <person name="Myers T."/>
            <person name="Yan Y."/>
            <person name="Sichtig H."/>
        </authorList>
    </citation>
    <scope>NUCLEOTIDE SEQUENCE [LARGE SCALE GENOMIC DNA]</scope>
    <source>
        <strain evidence="9 12">FDAARGOS_872</strain>
    </source>
</reference>
<dbReference type="RefSeq" id="WP_018575445.1">
    <property type="nucleotide sequence ID" value="NZ_CP065725.1"/>
</dbReference>
<evidence type="ECO:0000256" key="4">
    <source>
        <dbReference type="ARBA" id="ARBA00022692"/>
    </source>
</evidence>
<dbReference type="Pfam" id="PF07690">
    <property type="entry name" value="MFS_1"/>
    <property type="match status" value="1"/>
</dbReference>
<dbReference type="InterPro" id="IPR036259">
    <property type="entry name" value="MFS_trans_sf"/>
</dbReference>
<evidence type="ECO:0000313" key="11">
    <source>
        <dbReference type="Proteomes" id="UP000254603"/>
    </source>
</evidence>
<evidence type="ECO:0000256" key="7">
    <source>
        <dbReference type="SAM" id="Phobius"/>
    </source>
</evidence>
<feature type="transmembrane region" description="Helical" evidence="7">
    <location>
        <begin position="256"/>
        <end position="274"/>
    </location>
</feature>
<dbReference type="SUPFAM" id="SSF103473">
    <property type="entry name" value="MFS general substrate transporter"/>
    <property type="match status" value="1"/>
</dbReference>
<feature type="transmembrane region" description="Helical" evidence="7">
    <location>
        <begin position="88"/>
        <end position="107"/>
    </location>
</feature>
<dbReference type="PANTHER" id="PTHR23517:SF2">
    <property type="entry name" value="MULTIDRUG RESISTANCE PROTEIN MDTH"/>
    <property type="match status" value="1"/>
</dbReference>
<keyword evidence="3" id="KW-1003">Cell membrane</keyword>
<evidence type="ECO:0000256" key="6">
    <source>
        <dbReference type="ARBA" id="ARBA00023136"/>
    </source>
</evidence>
<sequence length="400" mass="43276">MSTQTSHKTKLKLTPLERKASATLALLFAVRMLGLFLLTPVFADAAKTLVQGDNPLMIGIAIGAYGLTQSVMQIPMGILSDRFGRRSVVIFGMALFVIGGIICALAPSVTWVAIGRGVQGFGAVSAAITAWVSDATRPEVRSRAMAMVGASIGLSFAVSMVMAPLVVEWFELSGLFWTISLLGFLCLLLAVWIVPVVPQEYQAINCSLTMFDVFRSKDLWLLNLSVFSLHFVLMAIFVVIPPVLVRLGDMSIGDLWRVYLPVIVVSLIFMIPAVMMTEKKRKHKEAIGLTLLGIIISLGIMISGMYSLVMLVFALLLYFIPFNILEALLPSAVSRTCPPAQKGLALGVFNMTQALGVATGGFFGGFMAANYGSISVFIMAMVLCAIAYLATRRVQINFVQ</sequence>
<dbReference type="Proteomes" id="UP000254603">
    <property type="component" value="Unassembled WGS sequence"/>
</dbReference>
<evidence type="ECO:0000256" key="1">
    <source>
        <dbReference type="ARBA" id="ARBA00004651"/>
    </source>
</evidence>
<feature type="transmembrane region" description="Helical" evidence="7">
    <location>
        <begin position="286"/>
        <end position="306"/>
    </location>
</feature>
<proteinExistence type="predicted"/>
<dbReference type="STRING" id="1122619.GCA_000373745_02260"/>
<evidence type="ECO:0000256" key="2">
    <source>
        <dbReference type="ARBA" id="ARBA00022448"/>
    </source>
</evidence>
<dbReference type="InterPro" id="IPR020846">
    <property type="entry name" value="MFS_dom"/>
</dbReference>
<dbReference type="Gene3D" id="1.20.1250.20">
    <property type="entry name" value="MFS general substrate transporter like domains"/>
    <property type="match status" value="1"/>
</dbReference>
<evidence type="ECO:0000256" key="5">
    <source>
        <dbReference type="ARBA" id="ARBA00022989"/>
    </source>
</evidence>
<evidence type="ECO:0000313" key="12">
    <source>
        <dbReference type="Proteomes" id="UP000594903"/>
    </source>
</evidence>
<dbReference type="InterPro" id="IPR050171">
    <property type="entry name" value="MFS_Transporters"/>
</dbReference>
<feature type="transmembrane region" description="Helical" evidence="7">
    <location>
        <begin position="175"/>
        <end position="198"/>
    </location>
</feature>
<evidence type="ECO:0000313" key="9">
    <source>
        <dbReference type="EMBL" id="QPT39233.1"/>
    </source>
</evidence>
<keyword evidence="4 7" id="KW-0812">Transmembrane</keyword>
<dbReference type="EMBL" id="UGSB01000001">
    <property type="protein sequence ID" value="SUA55364.1"/>
    <property type="molecule type" value="Genomic_DNA"/>
</dbReference>
<feature type="transmembrane region" description="Helical" evidence="7">
    <location>
        <begin position="344"/>
        <end position="365"/>
    </location>
</feature>
<reference evidence="10 11" key="1">
    <citation type="submission" date="2018-06" db="EMBL/GenBank/DDBJ databases">
        <authorList>
            <consortium name="Pathogen Informatics"/>
            <person name="Doyle S."/>
        </authorList>
    </citation>
    <scope>NUCLEOTIDE SEQUENCE [LARGE SCALE GENOMIC DNA]</scope>
    <source>
        <strain evidence="10 11">NCTC11997</strain>
    </source>
</reference>
<dbReference type="AlphaFoldDB" id="A0A378XHY2"/>
<accession>A0A378XHY2</accession>
<keyword evidence="2" id="KW-0813">Transport</keyword>
<feature type="transmembrane region" description="Helical" evidence="7">
    <location>
        <begin position="55"/>
        <end position="76"/>
    </location>
</feature>
<comment type="subcellular location">
    <subcellularLocation>
        <location evidence="1">Cell membrane</location>
        <topology evidence="1">Multi-pass membrane protein</topology>
    </subcellularLocation>
</comment>
<feature type="transmembrane region" description="Helical" evidence="7">
    <location>
        <begin position="219"/>
        <end position="244"/>
    </location>
</feature>
<dbReference type="InterPro" id="IPR005829">
    <property type="entry name" value="Sugar_transporter_CS"/>
</dbReference>
<dbReference type="PANTHER" id="PTHR23517">
    <property type="entry name" value="RESISTANCE PROTEIN MDTM, PUTATIVE-RELATED-RELATED"/>
    <property type="match status" value="1"/>
</dbReference>
<feature type="domain" description="Major facilitator superfamily (MFS) profile" evidence="8">
    <location>
        <begin position="20"/>
        <end position="399"/>
    </location>
</feature>
<dbReference type="PROSITE" id="PS50850">
    <property type="entry name" value="MFS"/>
    <property type="match status" value="1"/>
</dbReference>
<dbReference type="PROSITE" id="PS00216">
    <property type="entry name" value="SUGAR_TRANSPORT_1"/>
    <property type="match status" value="1"/>
</dbReference>
<protein>
    <submittedName>
        <fullName evidence="10">Inner membrane transport protein yajR</fullName>
    </submittedName>
    <submittedName>
        <fullName evidence="9">MFS transporter</fullName>
    </submittedName>
</protein>
<evidence type="ECO:0000313" key="10">
    <source>
        <dbReference type="EMBL" id="SUA55364.1"/>
    </source>
</evidence>
<dbReference type="InterPro" id="IPR011701">
    <property type="entry name" value="MFS"/>
</dbReference>
<dbReference type="CDD" id="cd17472">
    <property type="entry name" value="MFS_YajR_like"/>
    <property type="match status" value="1"/>
</dbReference>
<name>A0A378XHY2_9BURK</name>
<dbReference type="EMBL" id="CP065725">
    <property type="protein sequence ID" value="QPT39233.1"/>
    <property type="molecule type" value="Genomic_DNA"/>
</dbReference>
<feature type="transmembrane region" description="Helical" evidence="7">
    <location>
        <begin position="21"/>
        <end position="43"/>
    </location>
</feature>
<keyword evidence="5 7" id="KW-1133">Transmembrane helix</keyword>
<evidence type="ECO:0000259" key="8">
    <source>
        <dbReference type="PROSITE" id="PS50850"/>
    </source>
</evidence>
<gene>
    <name evidence="10" type="primary">yajR</name>
    <name evidence="9" type="ORF">I6G29_08605</name>
    <name evidence="10" type="ORF">NCTC11997_01786</name>
</gene>
<feature type="transmembrane region" description="Helical" evidence="7">
    <location>
        <begin position="312"/>
        <end position="332"/>
    </location>
</feature>